<dbReference type="EMBL" id="BK015527">
    <property type="protein sequence ID" value="DAE11187.1"/>
    <property type="molecule type" value="Genomic_DNA"/>
</dbReference>
<reference evidence="1" key="1">
    <citation type="journal article" date="2021" name="Proc. Natl. Acad. Sci. U.S.A.">
        <title>A Catalog of Tens of Thousands of Viruses from Human Metagenomes Reveals Hidden Associations with Chronic Diseases.</title>
        <authorList>
            <person name="Tisza M.J."/>
            <person name="Buck C.B."/>
        </authorList>
    </citation>
    <scope>NUCLEOTIDE SEQUENCE</scope>
    <source>
        <strain evidence="1">CtcFb5</strain>
    </source>
</reference>
<sequence length="71" mass="8009">MKQTLEEAAKQGAEGYNIVGQVIYKSGFKAGAKWEKEQAIEILSSVLENWVHGGDADCIIAEFEEKLMYKW</sequence>
<name>A0A8S5PXE2_9CAUD</name>
<protein>
    <submittedName>
        <fullName evidence="1">Uncharacterized protein</fullName>
    </submittedName>
</protein>
<evidence type="ECO:0000313" key="1">
    <source>
        <dbReference type="EMBL" id="DAE11187.1"/>
    </source>
</evidence>
<accession>A0A8S5PXE2</accession>
<proteinExistence type="predicted"/>
<organism evidence="1">
    <name type="scientific">Myoviridae sp. ctcFb5</name>
    <dbReference type="NCBI Taxonomy" id="2825137"/>
    <lineage>
        <taxon>Viruses</taxon>
        <taxon>Duplodnaviria</taxon>
        <taxon>Heunggongvirae</taxon>
        <taxon>Uroviricota</taxon>
        <taxon>Caudoviricetes</taxon>
    </lineage>
</organism>